<name>A0ABP0XDQ2_9BRYO</name>
<dbReference type="InterPro" id="IPR019607">
    <property type="entry name" value="Putative_zinc-finger_domain"/>
</dbReference>
<evidence type="ECO:0000313" key="4">
    <source>
        <dbReference type="Proteomes" id="UP001497444"/>
    </source>
</evidence>
<protein>
    <recommendedName>
        <fullName evidence="2">Putative zinc-finger domain-containing protein</fullName>
    </recommendedName>
</protein>
<feature type="compositionally biased region" description="Acidic residues" evidence="1">
    <location>
        <begin position="34"/>
        <end position="47"/>
    </location>
</feature>
<dbReference type="Pfam" id="PF10650">
    <property type="entry name" value="zf-C3H1"/>
    <property type="match status" value="1"/>
</dbReference>
<sequence length="1923" mass="211218">MGNERQIEMLRAKVVASMPLRKSQQSTNSVAVEEREEGELSAEDEESLVPAMVSSSPPLLLRLHSPQPASAPVSGVHIEVEAFLASLHLPVVPTSSTPFSEENFVIKFDSDSDSEGEQQLIRSNQGQFITATSGQQSTSLSSQSPADMRSEIDRMKKQIAVMERSKAKTNSNSNLTSQSVTPSKNVGPRIGTVNLENLRQQIAAKENELLERRQRLAVTSPMEKPHLPVGKVLEQRNSGAIRVGDGQTRLGSTVQLTLVEQAVQNTGAEEGKLIPCGPRASVSGSAILSDARDVESDVRLTFQKSGAAQTLKRAASEVYLSGELHKLRKVELPSVSQPQHLVSAAQSSTAQHSKGTLGVESISSTQADGHAIFKTKLEDGHFPVHTHTSTPVMMKSQTLSTRTNLSNPSGESASVPAEDMTFLVGSQGSQDTSIVISSTGQVVWASVEQGPITAFVVSRPDSGLSSKDGVLPKDAQGIHGPIWSIDSAREGGMQLLQRLQEDEDAVDKALEEAQVRRRKCEVSEREARRLYQDAKTALASANALCDALLHQRKLLSAQLHAAEFRMLQLPPFAVPTDRQLTSDHHAQLTELPLEFSSAAWTNQQQSPPRVHVKGNLRQGTCVEQEGQAITNSPPEDCQSMGSEMTMPAAVLKESPISKRSSDNSSGGHLLGLQMVAPTVGNQEGHSNLHLYPAQNVAQDRLSVQSHEIPDLSLDHWRVSTVVNKSDGVSPVHTVVKDSKVVKVRMPAAAADLEGLCEDSGTNGLECQHSSEEKNLQHLTQNGVGVSAPIENLPGDRSQKPVTQLGDTEKKDSDEINTPLNEQVQSADREQPLAGWAQELPVPLILKDTTMIATQDSQSDSEEDGHDYDISNEAIPILLKCKPEITGLRALADNDANNGLISEQDVHVEGESLVDSTNTGLLKSSDSLTCATKDATVQQLEYELAPDSLKAFQFQTDKEKMDLLSQKFGHSQKEAQGFGREQQSGGVEHSQVQKGSIIEPVNEIRALSPCQTNCLVAAREPGIERMEVSTDEQLPSSVLYGMSCFCIEKPSEESLEVVETSLTTSMSLRKYESPLRMFRSYRLTSQFGSAWHFKVESKTWSHDIDIWKLLCKFEHRGKCNNDACLGQHVADYTLDHTGLLSQLQRYVNPEKQLGDDGMSPRAIEAAIAAIVDEAQTSANLTQNKLASGKLFLEDKLQWNKELSVPIYQIGPYIVLPDQTNLSRVRCLLGFRSKVVSFSSSLLSPALCRLLPPDVPCLLAAAVEDSSITSPAEESSWRYIEDAGDSQEVAEEHVLKHPGDIEAWLELALTIIDYDLTCQDVDAQKEALYILSRALEANPSVVMLWVVYIGLFYNRESSIGIDDMFHHAVGFNPASYELWLLLINSRLKLGDCLDAYKLALQGLCSLAEEDREEQSACILDLTLQMLNCMCIASQTLLLNGWVDELVNHEGSNRRLLAFLIPNDSCILWVGCAYAVAFGELPREFVQRFGCNQELPFDLNWDRRSEVQHSTGGPAIKLLHAGMNCLVGVAEQRSQHALAVNYVQCLSLYRGLNEALMMAHQLWKRHPGCLELVLLVARLEGNKDGVAVFEQAVRCWPQPRVGLQRLWNQYALHVLQWEGKSSALHVLYRCASRANALDSSALRELREDSKVRDSLESIAENDNSDGNFSSIGEDAVFAWLNLALFEVLSGERGHAQAAVERSLKAAVSREDVRHCWREMAALTILSDVGDLRQPSHVLDLLDRCCMETSMHWKLTPLSSRLSKNISKRRLRSFIDFLLGPSPVDYSVVNSFVQQYIAKGLKLGMHTSRLVEGVLAVMPGNVEVVLPLCRLLLEHNLSNTQEFAAAVWTISIVLSTLLQACPQAPEQDWVEVGKLLAHLGDKSSLQEFYLHALVVYPFSAVLRHSLLEVQQSQEARSGAGEEALLQG</sequence>
<gene>
    <name evidence="3" type="ORF">CSSPJE1EN1_LOCUS21386</name>
</gene>
<keyword evidence="4" id="KW-1185">Reference proteome</keyword>
<accession>A0ABP0XDQ2</accession>
<evidence type="ECO:0000313" key="3">
    <source>
        <dbReference type="EMBL" id="CAK9275908.1"/>
    </source>
</evidence>
<reference evidence="3" key="1">
    <citation type="submission" date="2024-02" db="EMBL/GenBank/DDBJ databases">
        <authorList>
            <consortium name="ELIXIR-Norway"/>
            <consortium name="Elixir Norway"/>
        </authorList>
    </citation>
    <scope>NUCLEOTIDE SEQUENCE</scope>
</reference>
<dbReference type="Gene3D" id="1.25.40.10">
    <property type="entry name" value="Tetratricopeptide repeat domain"/>
    <property type="match status" value="1"/>
</dbReference>
<feature type="compositionally biased region" description="Polar residues" evidence="1">
    <location>
        <begin position="168"/>
        <end position="184"/>
    </location>
</feature>
<evidence type="ECO:0000256" key="1">
    <source>
        <dbReference type="SAM" id="MobiDB-lite"/>
    </source>
</evidence>
<proteinExistence type="predicted"/>
<feature type="domain" description="Putative zinc-finger" evidence="2">
    <location>
        <begin position="1109"/>
        <end position="1128"/>
    </location>
</feature>
<dbReference type="EMBL" id="OZ020102">
    <property type="protein sequence ID" value="CAK9275908.1"/>
    <property type="molecule type" value="Genomic_DNA"/>
</dbReference>
<dbReference type="InterPro" id="IPR011990">
    <property type="entry name" value="TPR-like_helical_dom_sf"/>
</dbReference>
<dbReference type="PANTHER" id="PTHR21563:SF3">
    <property type="entry name" value="ZINC FINGER C3H1 DOMAIN-CONTAINING PROTEIN"/>
    <property type="match status" value="1"/>
</dbReference>
<dbReference type="InterPro" id="IPR039278">
    <property type="entry name" value="Red1"/>
</dbReference>
<feature type="region of interest" description="Disordered" evidence="1">
    <location>
        <begin position="785"/>
        <end position="817"/>
    </location>
</feature>
<feature type="region of interest" description="Disordered" evidence="1">
    <location>
        <begin position="20"/>
        <end position="49"/>
    </location>
</feature>
<dbReference type="PANTHER" id="PTHR21563">
    <property type="entry name" value="ZINC FINGER C3H1 DOMAIN-CONTAINING PROTEIN"/>
    <property type="match status" value="1"/>
</dbReference>
<feature type="region of interest" description="Disordered" evidence="1">
    <location>
        <begin position="164"/>
        <end position="188"/>
    </location>
</feature>
<dbReference type="Proteomes" id="UP001497444">
    <property type="component" value="Chromosome 7"/>
</dbReference>
<organism evidence="3 4">
    <name type="scientific">Sphagnum jensenii</name>
    <dbReference type="NCBI Taxonomy" id="128206"/>
    <lineage>
        <taxon>Eukaryota</taxon>
        <taxon>Viridiplantae</taxon>
        <taxon>Streptophyta</taxon>
        <taxon>Embryophyta</taxon>
        <taxon>Bryophyta</taxon>
        <taxon>Sphagnophytina</taxon>
        <taxon>Sphagnopsida</taxon>
        <taxon>Sphagnales</taxon>
        <taxon>Sphagnaceae</taxon>
        <taxon>Sphagnum</taxon>
    </lineage>
</organism>
<evidence type="ECO:0000259" key="2">
    <source>
        <dbReference type="Pfam" id="PF10650"/>
    </source>
</evidence>
<dbReference type="SUPFAM" id="SSF48452">
    <property type="entry name" value="TPR-like"/>
    <property type="match status" value="1"/>
</dbReference>